<protein>
    <submittedName>
        <fullName evidence="2">Uncharacterized protein</fullName>
    </submittedName>
</protein>
<dbReference type="OrthoDB" id="1442007at2"/>
<name>A0A1X7LKQ0_9FLAO</name>
<organism evidence="2 3">
    <name type="scientific">Arenibacter troitsensis</name>
    <dbReference type="NCBI Taxonomy" id="188872"/>
    <lineage>
        <taxon>Bacteria</taxon>
        <taxon>Pseudomonadati</taxon>
        <taxon>Bacteroidota</taxon>
        <taxon>Flavobacteriia</taxon>
        <taxon>Flavobacteriales</taxon>
        <taxon>Flavobacteriaceae</taxon>
        <taxon>Arenibacter</taxon>
    </lineage>
</organism>
<keyword evidence="1" id="KW-1133">Transmembrane helix</keyword>
<keyword evidence="1" id="KW-0812">Transmembrane</keyword>
<dbReference type="RefSeq" id="WP_085501049.1">
    <property type="nucleotide sequence ID" value="NZ_FXAO01000023.1"/>
</dbReference>
<dbReference type="EMBL" id="FXAO01000023">
    <property type="protein sequence ID" value="SMG53832.1"/>
    <property type="molecule type" value="Genomic_DNA"/>
</dbReference>
<evidence type="ECO:0000313" key="2">
    <source>
        <dbReference type="EMBL" id="SMG53832.1"/>
    </source>
</evidence>
<sequence>MEITKADIVSLIEEKQTDTFLTHLWTILKSDYRPAGEVHNRILKVWKQNGWNSLFYPVFSFELNQQGILENISDRLNSAGKIIFIFVCGLLSLPWLYWVYEDFDPSKYWLLIVGYILLLGALIFIGRKVYKMERNILLEEIFEALEIEYEQPIEKEWSWKKIIT</sequence>
<evidence type="ECO:0000313" key="3">
    <source>
        <dbReference type="Proteomes" id="UP000193420"/>
    </source>
</evidence>
<gene>
    <name evidence="2" type="ORF">SAMN03080602_04413</name>
</gene>
<feature type="transmembrane region" description="Helical" evidence="1">
    <location>
        <begin position="106"/>
        <end position="125"/>
    </location>
</feature>
<dbReference type="Proteomes" id="UP000193420">
    <property type="component" value="Unassembled WGS sequence"/>
</dbReference>
<evidence type="ECO:0000256" key="1">
    <source>
        <dbReference type="SAM" id="Phobius"/>
    </source>
</evidence>
<keyword evidence="1" id="KW-0472">Membrane</keyword>
<accession>A0A1X7LKQ0</accession>
<dbReference type="AlphaFoldDB" id="A0A1X7LKQ0"/>
<feature type="transmembrane region" description="Helical" evidence="1">
    <location>
        <begin position="82"/>
        <end position="100"/>
    </location>
</feature>
<proteinExistence type="predicted"/>
<keyword evidence="3" id="KW-1185">Reference proteome</keyword>
<reference evidence="3" key="1">
    <citation type="submission" date="2017-04" db="EMBL/GenBank/DDBJ databases">
        <authorList>
            <person name="Varghese N."/>
            <person name="Submissions S."/>
        </authorList>
    </citation>
    <scope>NUCLEOTIDE SEQUENCE [LARGE SCALE GENOMIC DNA]</scope>
    <source>
        <strain evidence="3">DSM 19835</strain>
    </source>
</reference>